<evidence type="ECO:0000313" key="6">
    <source>
        <dbReference type="Proteomes" id="UP001193389"/>
    </source>
</evidence>
<dbReference type="GO" id="GO:0031564">
    <property type="term" value="P:transcription antitermination"/>
    <property type="evidence" value="ECO:0007669"/>
    <property type="project" value="UniProtKB-KW"/>
</dbReference>
<evidence type="ECO:0000256" key="1">
    <source>
        <dbReference type="ARBA" id="ARBA00022814"/>
    </source>
</evidence>
<evidence type="ECO:0000256" key="2">
    <source>
        <dbReference type="ARBA" id="ARBA00023015"/>
    </source>
</evidence>
<dbReference type="PANTHER" id="PTHR30265:SF4">
    <property type="entry name" value="KOW MOTIF FAMILY PROTEIN, EXPRESSED"/>
    <property type="match status" value="1"/>
</dbReference>
<feature type="domain" description="NusG-like N-terminal" evidence="4">
    <location>
        <begin position="26"/>
        <end position="117"/>
    </location>
</feature>
<proteinExistence type="predicted"/>
<dbReference type="Gene3D" id="3.30.70.940">
    <property type="entry name" value="NusG, N-terminal domain"/>
    <property type="match status" value="1"/>
</dbReference>
<accession>A0A5K7S3Z9</accession>
<organism evidence="5 6">
    <name type="scientific">Aquipluma nitroreducens</name>
    <dbReference type="NCBI Taxonomy" id="2010828"/>
    <lineage>
        <taxon>Bacteria</taxon>
        <taxon>Pseudomonadati</taxon>
        <taxon>Bacteroidota</taxon>
        <taxon>Bacteroidia</taxon>
        <taxon>Marinilabiliales</taxon>
        <taxon>Prolixibacteraceae</taxon>
        <taxon>Aquipluma</taxon>
    </lineage>
</organism>
<dbReference type="EMBL" id="AP018694">
    <property type="protein sequence ID" value="BBE16200.1"/>
    <property type="molecule type" value="Genomic_DNA"/>
</dbReference>
<name>A0A5K7S3Z9_9BACT</name>
<dbReference type="Proteomes" id="UP001193389">
    <property type="component" value="Chromosome"/>
</dbReference>
<gene>
    <name evidence="5" type="ORF">AQPE_0337</name>
</gene>
<dbReference type="SUPFAM" id="SSF50104">
    <property type="entry name" value="Translation proteins SH3-like domain"/>
    <property type="match status" value="1"/>
</dbReference>
<keyword evidence="1" id="KW-0889">Transcription antitermination</keyword>
<dbReference type="AlphaFoldDB" id="A0A5K7S3Z9"/>
<evidence type="ECO:0000313" key="5">
    <source>
        <dbReference type="EMBL" id="BBE16200.1"/>
    </source>
</evidence>
<dbReference type="NCBIfam" id="NF033644">
    <property type="entry name" value="antiterm_UpxY"/>
    <property type="match status" value="1"/>
</dbReference>
<dbReference type="InterPro" id="IPR043425">
    <property type="entry name" value="NusG-like"/>
</dbReference>
<dbReference type="InterPro" id="IPR036735">
    <property type="entry name" value="NGN_dom_sf"/>
</dbReference>
<dbReference type="InterPro" id="IPR006645">
    <property type="entry name" value="NGN-like_dom"/>
</dbReference>
<dbReference type="PANTHER" id="PTHR30265">
    <property type="entry name" value="RHO-INTERACTING TRANSCRIPTION TERMINATION FACTOR NUSG"/>
    <property type="match status" value="1"/>
</dbReference>
<dbReference type="InterPro" id="IPR008991">
    <property type="entry name" value="Translation_prot_SH3-like_sf"/>
</dbReference>
<keyword evidence="3" id="KW-0804">Transcription</keyword>
<protein>
    <submittedName>
        <fullName evidence="5">Transcriptional activator RfaH</fullName>
    </submittedName>
</protein>
<dbReference type="Pfam" id="PF02357">
    <property type="entry name" value="NusG"/>
    <property type="match status" value="1"/>
</dbReference>
<dbReference type="GO" id="GO:0006354">
    <property type="term" value="P:DNA-templated transcription elongation"/>
    <property type="evidence" value="ECO:0007669"/>
    <property type="project" value="InterPro"/>
</dbReference>
<dbReference type="SUPFAM" id="SSF82679">
    <property type="entry name" value="N-utilization substance G protein NusG, N-terminal domain"/>
    <property type="match status" value="1"/>
</dbReference>
<dbReference type="KEGG" id="anf:AQPE_0337"/>
<keyword evidence="6" id="KW-1185">Reference proteome</keyword>
<dbReference type="CDD" id="cd09895">
    <property type="entry name" value="NGN_SP_UpxY"/>
    <property type="match status" value="1"/>
</dbReference>
<evidence type="ECO:0000259" key="4">
    <source>
        <dbReference type="Pfam" id="PF02357"/>
    </source>
</evidence>
<evidence type="ECO:0000256" key="3">
    <source>
        <dbReference type="ARBA" id="ARBA00023163"/>
    </source>
</evidence>
<reference evidence="5" key="1">
    <citation type="journal article" date="2020" name="Int. J. Syst. Evol. Microbiol.">
        <title>Aquipluma nitroreducens gen. nov. sp. nov., a novel facultatively anaerobic bacterium isolated from a freshwater lake.</title>
        <authorList>
            <person name="Watanabe M."/>
            <person name="Kojima H."/>
            <person name="Fukui M."/>
        </authorList>
    </citation>
    <scope>NUCLEOTIDE SEQUENCE</scope>
    <source>
        <strain evidence="5">MeG22</strain>
    </source>
</reference>
<sequence length="197" mass="22851">MQYSLLFVFSKLIKTMIGITTKKQYNWHAVYLRSRTEKKVFDEISNKRIECYLPLRSSKRVWSDRVKIITEPVLPGYIFVRISLSEYYDVLVTNGVLKYVCFDNKPAVVSDYQINLLKLFVEHLNDKIEVSSERLRKGTFVKIINGPLKNVVGEVSETRGKSYLILRFEQLGYTLQVDLSQNEVEILPTESLAESIA</sequence>
<keyword evidence="2" id="KW-0805">Transcription regulation</keyword>